<dbReference type="Proteomes" id="UP000269041">
    <property type="component" value="Unassembled WGS sequence"/>
</dbReference>
<dbReference type="CDD" id="cd08507">
    <property type="entry name" value="PBP2_SgrR_like"/>
    <property type="match status" value="1"/>
</dbReference>
<dbReference type="InterPro" id="IPR000914">
    <property type="entry name" value="SBP_5_dom"/>
</dbReference>
<keyword evidence="5" id="KW-1185">Reference proteome</keyword>
<sequence>MSSPRLRIQFETLFEHYNGKDRGVQLEEITDILCCTRRNARIVLNKMEQQGWIEWHPTPGRGKLSQLNFKRSRTDVSENLARRYLEEGKIAQALNVLDQDSAKLAQVVESYLGVQQQEGEQVLRLPYYRALSMLNPHKPVRRSEQHIARQIFSGLTRLDENESLCPDLAHDWDMLSSTYWRFYLRPNVRCHNGDLLTTEMVVDSVLSLCNKPLYCHINEVFSPDRFVVDVVLDKPNYYLPLLMSESDAKIVLPEHSRTENYDQMPIGTGPYKVISNSNTRLVLQAFDGYFGFRPLIDRVEVCVIDDIHYSILFPSMEVPIKPAPDKPSDDVELDPGCTYLLLNRRSGLAKSDQWANYFNRRLSCLNLYHQFPQEKVVELGVFPAHGLKPGWYHHTTQGQYTSPPAYRKVTIAYHGQHTMFAVLIQSIETLLKRDNLDVERVKYDVTLPDPEGVDIWLKPMGLSNHRDDGLAGWLLNYSDIGLMSKPEDFHHWSGLVEKWQARENSAFPAKEIGKSLVEKMQIIPMFHCWLGISKDQCGLLQNAKCNALGWFDFSQVWLKPVQAIEREITHGEAEQETAD</sequence>
<proteinExistence type="predicted"/>
<dbReference type="Gene3D" id="3.40.190.10">
    <property type="entry name" value="Periplasmic binding protein-like II"/>
    <property type="match status" value="1"/>
</dbReference>
<dbReference type="GO" id="GO:0015833">
    <property type="term" value="P:peptide transport"/>
    <property type="evidence" value="ECO:0007669"/>
    <property type="project" value="TreeGrafter"/>
</dbReference>
<feature type="domain" description="Transcriptional regulator SgrR N-terminal HTH" evidence="3">
    <location>
        <begin position="5"/>
        <end position="119"/>
    </location>
</feature>
<comment type="caution">
    <text evidence="4">The sequence shown here is derived from an EMBL/GenBank/DDBJ whole genome shotgun (WGS) entry which is preliminary data.</text>
</comment>
<keyword evidence="1" id="KW-0238">DNA-binding</keyword>
<reference evidence="4 5" key="1">
    <citation type="submission" date="2018-12" db="EMBL/GenBank/DDBJ databases">
        <title>Genomic taxonomy of the Vibrionaceae family.</title>
        <authorList>
            <person name="Gomez-Gil B."/>
            <person name="Enciso-Ibarra K."/>
        </authorList>
    </citation>
    <scope>NUCLEOTIDE SEQUENCE [LARGE SCALE GENOMIC DNA]</scope>
    <source>
        <strain evidence="4 5">CAIM 594</strain>
    </source>
</reference>
<dbReference type="GO" id="GO:0003677">
    <property type="term" value="F:DNA binding"/>
    <property type="evidence" value="ECO:0007669"/>
    <property type="project" value="UniProtKB-KW"/>
</dbReference>
<dbReference type="AlphaFoldDB" id="A0A3R9F6X7"/>
<evidence type="ECO:0000313" key="5">
    <source>
        <dbReference type="Proteomes" id="UP000269041"/>
    </source>
</evidence>
<dbReference type="Pfam" id="PF00496">
    <property type="entry name" value="SBP_bac_5"/>
    <property type="match status" value="1"/>
</dbReference>
<dbReference type="PANTHER" id="PTHR30290:SF72">
    <property type="entry name" value="HTH-TYPE TRANSCRIPTIONAL REGULATOR SGRR"/>
    <property type="match status" value="1"/>
</dbReference>
<gene>
    <name evidence="4" type="ORF">EJA03_14430</name>
</gene>
<dbReference type="InterPro" id="IPR039424">
    <property type="entry name" value="SBP_5"/>
</dbReference>
<feature type="domain" description="Solute-binding protein family 5" evidence="2">
    <location>
        <begin position="166"/>
        <end position="306"/>
    </location>
</feature>
<dbReference type="SUPFAM" id="SSF53850">
    <property type="entry name" value="Periplasmic binding protein-like II"/>
    <property type="match status" value="1"/>
</dbReference>
<dbReference type="GO" id="GO:1904680">
    <property type="term" value="F:peptide transmembrane transporter activity"/>
    <property type="evidence" value="ECO:0007669"/>
    <property type="project" value="TreeGrafter"/>
</dbReference>
<protein>
    <submittedName>
        <fullName evidence="4">SgrR family transcriptional regulator</fullName>
    </submittedName>
</protein>
<dbReference type="EMBL" id="RSFA01000071">
    <property type="protein sequence ID" value="RSD30353.1"/>
    <property type="molecule type" value="Genomic_DNA"/>
</dbReference>
<accession>A0A3R9F6X7</accession>
<dbReference type="RefSeq" id="WP_125322438.1">
    <property type="nucleotide sequence ID" value="NZ_AP024890.1"/>
</dbReference>
<dbReference type="Pfam" id="PF12793">
    <property type="entry name" value="SgrR_N"/>
    <property type="match status" value="1"/>
</dbReference>
<organism evidence="4 5">
    <name type="scientific">Vibrio pectenicida</name>
    <dbReference type="NCBI Taxonomy" id="62763"/>
    <lineage>
        <taxon>Bacteria</taxon>
        <taxon>Pseudomonadati</taxon>
        <taxon>Pseudomonadota</taxon>
        <taxon>Gammaproteobacteria</taxon>
        <taxon>Vibrionales</taxon>
        <taxon>Vibrionaceae</taxon>
        <taxon>Vibrio</taxon>
    </lineage>
</organism>
<evidence type="ECO:0000259" key="3">
    <source>
        <dbReference type="Pfam" id="PF12793"/>
    </source>
</evidence>
<evidence type="ECO:0000313" key="4">
    <source>
        <dbReference type="EMBL" id="RSD30353.1"/>
    </source>
</evidence>
<name>A0A3R9F6X7_9VIBR</name>
<dbReference type="OrthoDB" id="5894719at2"/>
<evidence type="ECO:0000256" key="1">
    <source>
        <dbReference type="ARBA" id="ARBA00023125"/>
    </source>
</evidence>
<evidence type="ECO:0000259" key="2">
    <source>
        <dbReference type="Pfam" id="PF00496"/>
    </source>
</evidence>
<dbReference type="InterPro" id="IPR025370">
    <property type="entry name" value="SgrR_HTH_N"/>
</dbReference>
<dbReference type="PANTHER" id="PTHR30290">
    <property type="entry name" value="PERIPLASMIC BINDING COMPONENT OF ABC TRANSPORTER"/>
    <property type="match status" value="1"/>
</dbReference>